<sequence>MLPAPMVCRLSPKAAFTSTPAAAPAGISPDWMGMKNIPSELMRVFAATPTQLSSPARASISLSATGVHAIQPLDAQQADCQRVPELASPRSHPRIFGRNFREPHLIKGNRALPPWPLPFPLNAARR</sequence>
<dbReference type="HOGENOM" id="CLU_1999584_0_0_5"/>
<evidence type="ECO:0000313" key="1">
    <source>
        <dbReference type="EMBL" id="EEZ31206.1"/>
    </source>
</evidence>
<dbReference type="Proteomes" id="UP000004659">
    <property type="component" value="Unassembled WGS sequence"/>
</dbReference>
<organism evidence="1">
    <name type="scientific">Brucella pinnipedialis M292/94/1</name>
    <dbReference type="NCBI Taxonomy" id="520462"/>
    <lineage>
        <taxon>Bacteria</taxon>
        <taxon>Pseudomonadati</taxon>
        <taxon>Pseudomonadota</taxon>
        <taxon>Alphaproteobacteria</taxon>
        <taxon>Hyphomicrobiales</taxon>
        <taxon>Brucellaceae</taxon>
        <taxon>Brucella/Ochrobactrum group</taxon>
        <taxon>Brucella</taxon>
    </lineage>
</organism>
<name>A0A0E1X4V7_9HYPH</name>
<dbReference type="AlphaFoldDB" id="A0A0E1X4V7"/>
<proteinExistence type="predicted"/>
<protein>
    <submittedName>
        <fullName evidence="1">Uncharacterized protein</fullName>
    </submittedName>
</protein>
<accession>A0A0E1X4V7</accession>
<dbReference type="EMBL" id="EQ999546">
    <property type="protein sequence ID" value="EEZ31206.1"/>
    <property type="molecule type" value="Genomic_DNA"/>
</dbReference>
<gene>
    <name evidence="1" type="ORF">BALG_01326</name>
</gene>
<reference evidence="1" key="1">
    <citation type="submission" date="2009-01" db="EMBL/GenBank/DDBJ databases">
        <title>The Genome Sequence of Brucella pinnipedialis M292/94/1.</title>
        <authorList>
            <consortium name="The Broad Institute Genome Sequencing Platform"/>
            <person name="Ward D."/>
            <person name="Young S.K."/>
            <person name="Kodira C.D."/>
            <person name="Zeng Q."/>
            <person name="Koehrsen M."/>
            <person name="Alvarado L."/>
            <person name="Berlin A."/>
            <person name="Borenstein D."/>
            <person name="Chen Z."/>
            <person name="Engels R."/>
            <person name="Freedman E."/>
            <person name="Gellesch M."/>
            <person name="Goldberg J."/>
            <person name="Griggs A."/>
            <person name="Gujja S."/>
            <person name="Heiman D."/>
            <person name="Hepburn T."/>
            <person name="Howarth C."/>
            <person name="Jen D."/>
            <person name="Larson L."/>
            <person name="Lewis B."/>
            <person name="Mehta T."/>
            <person name="Park D."/>
            <person name="Pearson M."/>
            <person name="Roberts A."/>
            <person name="Saif S."/>
            <person name="Shea T."/>
            <person name="Shenoy N."/>
            <person name="Sisk P."/>
            <person name="Stolte C."/>
            <person name="Sykes S."/>
            <person name="Walk T."/>
            <person name="White J."/>
            <person name="Yandava C."/>
            <person name="Whatmore A.M."/>
            <person name="Perrett L.L."/>
            <person name="O'Callaghan D."/>
            <person name="Nusbaum C."/>
            <person name="Galagan J."/>
            <person name="Birren B."/>
        </authorList>
    </citation>
    <scope>NUCLEOTIDE SEQUENCE [LARGE SCALE GENOMIC DNA]</scope>
    <source>
        <strain evidence="1">M292/94/1</strain>
    </source>
</reference>